<protein>
    <submittedName>
        <fullName evidence="7">KDO2-lipid IV(A) lauroyltransferase</fullName>
    </submittedName>
</protein>
<dbReference type="Pfam" id="PF03279">
    <property type="entry name" value="Lip_A_acyltrans"/>
    <property type="match status" value="1"/>
</dbReference>
<keyword evidence="4 7" id="KW-0808">Transferase</keyword>
<keyword evidence="6" id="KW-0012">Acyltransferase</keyword>
<name>A0A366FEX9_9HYPH</name>
<dbReference type="GO" id="GO:0016746">
    <property type="term" value="F:acyltransferase activity"/>
    <property type="evidence" value="ECO:0007669"/>
    <property type="project" value="UniProtKB-KW"/>
</dbReference>
<keyword evidence="8" id="KW-1185">Reference proteome</keyword>
<evidence type="ECO:0000256" key="6">
    <source>
        <dbReference type="ARBA" id="ARBA00023315"/>
    </source>
</evidence>
<evidence type="ECO:0000256" key="2">
    <source>
        <dbReference type="ARBA" id="ARBA00022475"/>
    </source>
</evidence>
<evidence type="ECO:0000313" key="7">
    <source>
        <dbReference type="EMBL" id="RBP13161.1"/>
    </source>
</evidence>
<keyword evidence="3" id="KW-0997">Cell inner membrane</keyword>
<dbReference type="PANTHER" id="PTHR30606">
    <property type="entry name" value="LIPID A BIOSYNTHESIS LAUROYL ACYLTRANSFERASE"/>
    <property type="match status" value="1"/>
</dbReference>
<sequence length="291" mass="32561">MPFIRRLRLRFEYACFLLAVIIARAMPLDAASWLSGKLWRLIAPRLSRQKRALANLALAFPEKSLEERTAIASAMWENLGRTFAESFRIDTLTAGKRERIVFEPAADFDRAANGAKPFIVCGLHLGNWEILAHGGQRLGVSLVGVYQRVSNPHVEALIRSLREPLYPSGLLPKTPVTARALLRAIETGASPCFLADLRDDRGPRVPFFGRPAKSSAFPAQLARACNLSLFAGAAFRVKGARFSIRIAPISIPRTGDREADARVATEALQRQYEAFIREAPEQWMWAHRKWD</sequence>
<gene>
    <name evidence="7" type="ORF">DFR50_112133</name>
</gene>
<organism evidence="7 8">
    <name type="scientific">Roseiarcus fermentans</name>
    <dbReference type="NCBI Taxonomy" id="1473586"/>
    <lineage>
        <taxon>Bacteria</taxon>
        <taxon>Pseudomonadati</taxon>
        <taxon>Pseudomonadota</taxon>
        <taxon>Alphaproteobacteria</taxon>
        <taxon>Hyphomicrobiales</taxon>
        <taxon>Roseiarcaceae</taxon>
        <taxon>Roseiarcus</taxon>
    </lineage>
</organism>
<proteinExistence type="predicted"/>
<dbReference type="CDD" id="cd07984">
    <property type="entry name" value="LPLAT_LABLAT-like"/>
    <property type="match status" value="1"/>
</dbReference>
<evidence type="ECO:0000256" key="1">
    <source>
        <dbReference type="ARBA" id="ARBA00004533"/>
    </source>
</evidence>
<dbReference type="GO" id="GO:0009247">
    <property type="term" value="P:glycolipid biosynthetic process"/>
    <property type="evidence" value="ECO:0007669"/>
    <property type="project" value="UniProtKB-ARBA"/>
</dbReference>
<dbReference type="GO" id="GO:0005886">
    <property type="term" value="C:plasma membrane"/>
    <property type="evidence" value="ECO:0007669"/>
    <property type="project" value="UniProtKB-SubCell"/>
</dbReference>
<dbReference type="Proteomes" id="UP000253529">
    <property type="component" value="Unassembled WGS sequence"/>
</dbReference>
<keyword evidence="5" id="KW-0472">Membrane</keyword>
<evidence type="ECO:0000256" key="3">
    <source>
        <dbReference type="ARBA" id="ARBA00022519"/>
    </source>
</evidence>
<dbReference type="RefSeq" id="WP_113889599.1">
    <property type="nucleotide sequence ID" value="NZ_QNRK01000012.1"/>
</dbReference>
<keyword evidence="2" id="KW-1003">Cell membrane</keyword>
<reference evidence="7 8" key="1">
    <citation type="submission" date="2018-06" db="EMBL/GenBank/DDBJ databases">
        <title>Genomic Encyclopedia of Type Strains, Phase IV (KMG-IV): sequencing the most valuable type-strain genomes for metagenomic binning, comparative biology and taxonomic classification.</title>
        <authorList>
            <person name="Goeker M."/>
        </authorList>
    </citation>
    <scope>NUCLEOTIDE SEQUENCE [LARGE SCALE GENOMIC DNA]</scope>
    <source>
        <strain evidence="7 8">DSM 24875</strain>
    </source>
</reference>
<dbReference type="OrthoDB" id="9801955at2"/>
<accession>A0A366FEX9</accession>
<evidence type="ECO:0000313" key="8">
    <source>
        <dbReference type="Proteomes" id="UP000253529"/>
    </source>
</evidence>
<dbReference type="InterPro" id="IPR004960">
    <property type="entry name" value="LipA_acyltrans"/>
</dbReference>
<dbReference type="EMBL" id="QNRK01000012">
    <property type="protein sequence ID" value="RBP13161.1"/>
    <property type="molecule type" value="Genomic_DNA"/>
</dbReference>
<evidence type="ECO:0000256" key="5">
    <source>
        <dbReference type="ARBA" id="ARBA00023136"/>
    </source>
</evidence>
<comment type="caution">
    <text evidence="7">The sequence shown here is derived from an EMBL/GenBank/DDBJ whole genome shotgun (WGS) entry which is preliminary data.</text>
</comment>
<evidence type="ECO:0000256" key="4">
    <source>
        <dbReference type="ARBA" id="ARBA00022679"/>
    </source>
</evidence>
<comment type="subcellular location">
    <subcellularLocation>
        <location evidence="1">Cell inner membrane</location>
    </subcellularLocation>
</comment>
<dbReference type="PANTHER" id="PTHR30606:SF10">
    <property type="entry name" value="PHOSPHATIDYLINOSITOL MANNOSIDE ACYLTRANSFERASE"/>
    <property type="match status" value="1"/>
</dbReference>
<dbReference type="AlphaFoldDB" id="A0A366FEX9"/>